<keyword evidence="8 10" id="KW-0472">Membrane</keyword>
<dbReference type="Gene3D" id="1.20.58.390">
    <property type="entry name" value="Neurotransmitter-gated ion-channel transmembrane domain"/>
    <property type="match status" value="1"/>
</dbReference>
<dbReference type="PRINTS" id="PR00253">
    <property type="entry name" value="GABAARECEPTR"/>
</dbReference>
<proteinExistence type="inferred from homology"/>
<dbReference type="InterPro" id="IPR006028">
    <property type="entry name" value="GABAA/Glycine_rcpt"/>
</dbReference>
<dbReference type="InterPro" id="IPR038050">
    <property type="entry name" value="Neuro_actylchol_rec"/>
</dbReference>
<keyword evidence="7" id="KW-0496">Mitochondrion</keyword>
<protein>
    <submittedName>
        <fullName evidence="13">Neurotransmitter-gated ion-channel transmembrane domain-containing protein</fullName>
    </submittedName>
</protein>
<comment type="catalytic activity">
    <reaction evidence="9">
        <text>L-serine(in) = L-serine(out)</text>
        <dbReference type="Rhea" id="RHEA:35031"/>
        <dbReference type="ChEBI" id="CHEBI:33384"/>
    </reaction>
</comment>
<sequence length="346" mass="39066">MHSTAGRVALAMTTLLTITTMQTSINAKLPPVNYVKVVDVWLGTCQTFVFGALIEYAVVCYRDNSLRAKKSKLRAAALRNSQPRAGKSLTDPLNRKSSTPLFDHSANWEANYELEKSLLPCTCDLNGISGTVLASLGLGEATLSTLVPISMQLTELSDNNHCVKRRYSGASQKISKRHSPLATAFSLPPFQKLEFVVPSSRSMWKMIKRKLKKPNYMPARIDYYARILMPMGFLVFAVLYWASGYYKPKWDQRKFEGRAKHFFAIVNPLNLFVTNKKLEESREVVTNYKKGEFPSDLTVQKLWKAKHLYDSAFHPQTGEKMILIGRMSAQVPCNTLITAAMLTFYK</sequence>
<accession>A0A915DFP5</accession>
<keyword evidence="3" id="KW-0813">Transport</keyword>
<keyword evidence="6 10" id="KW-1133">Transmembrane helix</keyword>
<dbReference type="InterPro" id="IPR006029">
    <property type="entry name" value="Neurotrans-gated_channel_TM"/>
</dbReference>
<evidence type="ECO:0000256" key="4">
    <source>
        <dbReference type="ARBA" id="ARBA00022692"/>
    </source>
</evidence>
<dbReference type="PANTHER" id="PTHR11153">
    <property type="entry name" value="SIDEROFLEXIN"/>
    <property type="match status" value="1"/>
</dbReference>
<evidence type="ECO:0000256" key="1">
    <source>
        <dbReference type="ARBA" id="ARBA00004225"/>
    </source>
</evidence>
<feature type="domain" description="Neurotransmitter-gated ion-channel transmembrane" evidence="11">
    <location>
        <begin position="3"/>
        <end position="241"/>
    </location>
</feature>
<evidence type="ECO:0000259" key="11">
    <source>
        <dbReference type="Pfam" id="PF02932"/>
    </source>
</evidence>
<evidence type="ECO:0000256" key="2">
    <source>
        <dbReference type="ARBA" id="ARBA00005974"/>
    </source>
</evidence>
<dbReference type="GO" id="GO:0005230">
    <property type="term" value="F:extracellular ligand-gated monoatomic ion channel activity"/>
    <property type="evidence" value="ECO:0007669"/>
    <property type="project" value="UniProtKB-ARBA"/>
</dbReference>
<dbReference type="Pfam" id="PF03820">
    <property type="entry name" value="SFXNs"/>
    <property type="match status" value="1"/>
</dbReference>
<comment type="subcellular location">
    <subcellularLocation>
        <location evidence="1">Mitochondrion membrane</location>
        <topology evidence="1">Multi-pass membrane protein</topology>
    </subcellularLocation>
</comment>
<name>A0A915DFP5_9BILA</name>
<dbReference type="InterPro" id="IPR004686">
    <property type="entry name" value="Mtc"/>
</dbReference>
<dbReference type="Proteomes" id="UP000887574">
    <property type="component" value="Unplaced"/>
</dbReference>
<evidence type="ECO:0000256" key="6">
    <source>
        <dbReference type="ARBA" id="ARBA00022989"/>
    </source>
</evidence>
<reference evidence="13" key="1">
    <citation type="submission" date="2022-11" db="UniProtKB">
        <authorList>
            <consortium name="WormBaseParasite"/>
        </authorList>
    </citation>
    <scope>IDENTIFICATION</scope>
</reference>
<organism evidence="12 13">
    <name type="scientific">Ditylenchus dipsaci</name>
    <dbReference type="NCBI Taxonomy" id="166011"/>
    <lineage>
        <taxon>Eukaryota</taxon>
        <taxon>Metazoa</taxon>
        <taxon>Ecdysozoa</taxon>
        <taxon>Nematoda</taxon>
        <taxon>Chromadorea</taxon>
        <taxon>Rhabditida</taxon>
        <taxon>Tylenchina</taxon>
        <taxon>Tylenchomorpha</taxon>
        <taxon>Sphaerularioidea</taxon>
        <taxon>Anguinidae</taxon>
        <taxon>Anguininae</taxon>
        <taxon>Ditylenchus</taxon>
    </lineage>
</organism>
<keyword evidence="4 10" id="KW-0812">Transmembrane</keyword>
<keyword evidence="12" id="KW-1185">Reference proteome</keyword>
<feature type="transmembrane region" description="Helical" evidence="10">
    <location>
        <begin position="37"/>
        <end position="61"/>
    </location>
</feature>
<evidence type="ECO:0000256" key="3">
    <source>
        <dbReference type="ARBA" id="ARBA00022448"/>
    </source>
</evidence>
<dbReference type="AlphaFoldDB" id="A0A915DFP5"/>
<evidence type="ECO:0000313" key="12">
    <source>
        <dbReference type="Proteomes" id="UP000887574"/>
    </source>
</evidence>
<dbReference type="GO" id="GO:0004888">
    <property type="term" value="F:transmembrane signaling receptor activity"/>
    <property type="evidence" value="ECO:0007669"/>
    <property type="project" value="InterPro"/>
</dbReference>
<comment type="similarity">
    <text evidence="2">Belongs to the sideroflexin family.</text>
</comment>
<dbReference type="WBParaSite" id="jg19392">
    <property type="protein sequence ID" value="jg19392"/>
    <property type="gene ID" value="jg19392"/>
</dbReference>
<evidence type="ECO:0000256" key="7">
    <source>
        <dbReference type="ARBA" id="ARBA00023128"/>
    </source>
</evidence>
<evidence type="ECO:0000256" key="9">
    <source>
        <dbReference type="ARBA" id="ARBA00036416"/>
    </source>
</evidence>
<evidence type="ECO:0000256" key="5">
    <source>
        <dbReference type="ARBA" id="ARBA00022970"/>
    </source>
</evidence>
<dbReference type="GO" id="GO:0140300">
    <property type="term" value="P:serine import into mitochondrion"/>
    <property type="evidence" value="ECO:0007669"/>
    <property type="project" value="TreeGrafter"/>
</dbReference>
<dbReference type="SUPFAM" id="SSF90112">
    <property type="entry name" value="Neurotransmitter-gated ion-channel transmembrane pore"/>
    <property type="match status" value="1"/>
</dbReference>
<dbReference type="InterPro" id="IPR036719">
    <property type="entry name" value="Neuro-gated_channel_TM_sf"/>
</dbReference>
<evidence type="ECO:0000313" key="13">
    <source>
        <dbReference type="WBParaSite" id="jg19392"/>
    </source>
</evidence>
<dbReference type="Pfam" id="PF02932">
    <property type="entry name" value="Neur_chan_memb"/>
    <property type="match status" value="1"/>
</dbReference>
<evidence type="ECO:0000256" key="10">
    <source>
        <dbReference type="SAM" id="Phobius"/>
    </source>
</evidence>
<dbReference type="GO" id="GO:0005743">
    <property type="term" value="C:mitochondrial inner membrane"/>
    <property type="evidence" value="ECO:0007669"/>
    <property type="project" value="TreeGrafter"/>
</dbReference>
<evidence type="ECO:0000256" key="8">
    <source>
        <dbReference type="ARBA" id="ARBA00023136"/>
    </source>
</evidence>
<keyword evidence="5" id="KW-0029">Amino-acid transport</keyword>
<feature type="transmembrane region" description="Helical" evidence="10">
    <location>
        <begin position="223"/>
        <end position="242"/>
    </location>
</feature>
<dbReference type="PANTHER" id="PTHR11153:SF20">
    <property type="entry name" value="SIDEROFLEXIN-3"/>
    <property type="match status" value="1"/>
</dbReference>